<dbReference type="SUPFAM" id="SSF51004">
    <property type="entry name" value="C-terminal (heme d1) domain of cytochrome cd1-nitrite reductase"/>
    <property type="match status" value="1"/>
</dbReference>
<name>A0ABN0BRW9_BACFG</name>
<evidence type="ECO:0008006" key="3">
    <source>
        <dbReference type="Google" id="ProtNLM"/>
    </source>
</evidence>
<dbReference type="InterPro" id="IPR011042">
    <property type="entry name" value="6-blade_b-propeller_TolB-like"/>
</dbReference>
<gene>
    <name evidence="1" type="ORF">BFAG_04383</name>
</gene>
<dbReference type="Gene3D" id="2.120.10.30">
    <property type="entry name" value="TolB, C-terminal domain"/>
    <property type="match status" value="1"/>
</dbReference>
<dbReference type="Pfam" id="PF17170">
    <property type="entry name" value="DUF5128"/>
    <property type="match status" value="1"/>
</dbReference>
<dbReference type="PROSITE" id="PS51257">
    <property type="entry name" value="PROKAR_LIPOPROTEIN"/>
    <property type="match status" value="1"/>
</dbReference>
<dbReference type="EMBL" id="EQ973218">
    <property type="protein sequence ID" value="EFR55685.1"/>
    <property type="molecule type" value="Genomic_DNA"/>
</dbReference>
<evidence type="ECO:0000313" key="1">
    <source>
        <dbReference type="EMBL" id="EFR55685.1"/>
    </source>
</evidence>
<organism evidence="1 2">
    <name type="scientific">Bacteroides fragilis 3_1_12</name>
    <dbReference type="NCBI Taxonomy" id="457424"/>
    <lineage>
        <taxon>Bacteria</taxon>
        <taxon>Pseudomonadati</taxon>
        <taxon>Bacteroidota</taxon>
        <taxon>Bacteroidia</taxon>
        <taxon>Bacteroidales</taxon>
        <taxon>Bacteroidaceae</taxon>
        <taxon>Bacteroides</taxon>
    </lineage>
</organism>
<reference evidence="1 2" key="1">
    <citation type="submission" date="2008-12" db="EMBL/GenBank/DDBJ databases">
        <title>Annotation of Bacteroides fragilis strain 3_1_12.</title>
        <authorList>
            <consortium name="The Broad Institute Genome Sequencing Platform"/>
            <person name="Ward D."/>
            <person name="Young S.K."/>
            <person name="Kodira C.D."/>
            <person name="Zeng Q."/>
            <person name="Koehrsen M."/>
            <person name="Alvarado L."/>
            <person name="Berlin A."/>
            <person name="Borenstein D."/>
            <person name="Chen Z."/>
            <person name="Engels R."/>
            <person name="Freedman E."/>
            <person name="Gellesch M."/>
            <person name="Goldberg J."/>
            <person name="Griggs A."/>
            <person name="Gujja S."/>
            <person name="Heiman D."/>
            <person name="Hepburn T."/>
            <person name="Howarth C."/>
            <person name="Jen D."/>
            <person name="Larson L."/>
            <person name="Lewis B."/>
            <person name="Mehta T."/>
            <person name="Park D."/>
            <person name="Pearson M."/>
            <person name="Roberts A."/>
            <person name="Saif S."/>
            <person name="Shea T."/>
            <person name="Shenoy N."/>
            <person name="Sisk P."/>
            <person name="Stolte C."/>
            <person name="Sykes S."/>
            <person name="Walk T."/>
            <person name="White J."/>
            <person name="Yandava C."/>
            <person name="Allen-Vercoe E."/>
            <person name="Strauss J."/>
            <person name="Ambrose C."/>
            <person name="Lander E."/>
            <person name="Nusbaum C."/>
            <person name="Galagan J."/>
            <person name="Birren B."/>
        </authorList>
    </citation>
    <scope>NUCLEOTIDE SEQUENCE [LARGE SCALE GENOMIC DNA]</scope>
    <source>
        <strain evidence="1 2">3_1_12</strain>
    </source>
</reference>
<protein>
    <recommendedName>
        <fullName evidence="3">6-bladed beta-propeller</fullName>
    </recommendedName>
</protein>
<evidence type="ECO:0000313" key="2">
    <source>
        <dbReference type="Proteomes" id="UP000005101"/>
    </source>
</evidence>
<dbReference type="Proteomes" id="UP000005101">
    <property type="component" value="Unassembled WGS sequence"/>
</dbReference>
<dbReference type="InterPro" id="IPR011048">
    <property type="entry name" value="Haem_d1_sf"/>
</dbReference>
<sequence length="174" mass="19773">MKLDYIALFLVLFFLAACGSKPSSPDMVDDNALPTEETFKDIDLANNLKDCGKPLLLSDIVKDVEYVKLETQDNILVGNIKQLMRTERFVFIYSRNQNHVMMFDTTGKFIRKIGHVGQGPGEIANINFFTVSDSLVFIYPFSRNGSLTVYDMRDNSFVKEIPLKWPVFLVGLSM</sequence>
<accession>A0ABN0BRW9</accession>
<proteinExistence type="predicted"/>
<keyword evidence="2" id="KW-1185">Reference proteome</keyword>